<dbReference type="STRING" id="1399.VL14_17160"/>
<feature type="domain" description="DUF2268" evidence="1">
    <location>
        <begin position="72"/>
        <end position="259"/>
    </location>
</feature>
<dbReference type="Pfam" id="PF10026">
    <property type="entry name" value="DUF2268"/>
    <property type="match status" value="1"/>
</dbReference>
<proteinExistence type="predicted"/>
<dbReference type="EMBL" id="QNSF01000007">
    <property type="protein sequence ID" value="RBP92205.1"/>
    <property type="molecule type" value="Genomic_DNA"/>
</dbReference>
<keyword evidence="3" id="KW-1185">Reference proteome</keyword>
<organism evidence="2 3">
    <name type="scientific">Cytobacillus firmus</name>
    <name type="common">Bacillus firmus</name>
    <dbReference type="NCBI Taxonomy" id="1399"/>
    <lineage>
        <taxon>Bacteria</taxon>
        <taxon>Bacillati</taxon>
        <taxon>Bacillota</taxon>
        <taxon>Bacilli</taxon>
        <taxon>Bacillales</taxon>
        <taxon>Bacillaceae</taxon>
        <taxon>Cytobacillus</taxon>
    </lineage>
</organism>
<dbReference type="Proteomes" id="UP000252731">
    <property type="component" value="Unassembled WGS sequence"/>
</dbReference>
<gene>
    <name evidence="2" type="ORF">DFO70_107136</name>
</gene>
<name>A0A366JUZ2_CYTFI</name>
<dbReference type="AlphaFoldDB" id="A0A366JUZ2"/>
<sequence>MNKSRWGNGIVKTDLWLEESFNEPLKICEKLTGPFNDHNPRKIYEYLMGFGMYKPDRFSRNDFKELKEKQTWNIAEKIYLKYRKKWGGPNIDVYIFPSAGGGPFSRHSGKSGVSFANMLFLFLPSHIEEDEVEALFVHEYHHACRINSQKKTLEEFTLLDSIILEGLAEHAVEIHCGKKFRGSWCSRYSKEEIRNFWDKMIKTHLKLKKNERLHQKVLYGERPYPPLLGYAAGYEIVREYREKKSFSTKLSFIAPSEYFVDQTLYKLES</sequence>
<evidence type="ECO:0000313" key="3">
    <source>
        <dbReference type="Proteomes" id="UP000252731"/>
    </source>
</evidence>
<evidence type="ECO:0000259" key="1">
    <source>
        <dbReference type="Pfam" id="PF10026"/>
    </source>
</evidence>
<protein>
    <submittedName>
        <fullName evidence="2">Uncharacterized protein YjaZ</fullName>
    </submittedName>
</protein>
<dbReference type="InterPro" id="IPR018728">
    <property type="entry name" value="DUF2268"/>
</dbReference>
<comment type="caution">
    <text evidence="2">The sequence shown here is derived from an EMBL/GenBank/DDBJ whole genome shotgun (WGS) entry which is preliminary data.</text>
</comment>
<reference evidence="2 3" key="1">
    <citation type="submission" date="2018-06" db="EMBL/GenBank/DDBJ databases">
        <title>Freshwater and sediment microbial communities from various areas in North America, analyzing microbe dynamics in response to fracking.</title>
        <authorList>
            <person name="Lamendella R."/>
        </authorList>
    </citation>
    <scope>NUCLEOTIDE SEQUENCE [LARGE SCALE GENOMIC DNA]</scope>
    <source>
        <strain evidence="2 3">14_TX</strain>
    </source>
</reference>
<evidence type="ECO:0000313" key="2">
    <source>
        <dbReference type="EMBL" id="RBP92205.1"/>
    </source>
</evidence>
<accession>A0A366JUZ2</accession>